<dbReference type="AlphaFoldDB" id="A0A1Y5RRZ7"/>
<keyword evidence="2" id="KW-1185">Reference proteome</keyword>
<dbReference type="EMBL" id="FWFZ01000002">
    <property type="protein sequence ID" value="SLN24048.1"/>
    <property type="molecule type" value="Genomic_DNA"/>
</dbReference>
<evidence type="ECO:0000313" key="2">
    <source>
        <dbReference type="Proteomes" id="UP000193900"/>
    </source>
</evidence>
<sequence>MTQYLGSWTSLPELTQGQAVPHSGTLRIEAVEDGVRIREDWIRAGQQMSTDFTAPADGDRVDAAFPGVDTFSMLHEDDRTLFLARPGPAAPGSHWRCAGSARTTTFCRSTRTWSFPMGAVCGTSGSAGVPMTERLAPRTAAPGRGIP</sequence>
<name>A0A1Y5RRZ7_9RHOB</name>
<gene>
    <name evidence="1" type="ORF">ROA7023_00739</name>
</gene>
<proteinExistence type="predicted"/>
<organism evidence="1 2">
    <name type="scientific">Roseisalinus antarcticus</name>
    <dbReference type="NCBI Taxonomy" id="254357"/>
    <lineage>
        <taxon>Bacteria</taxon>
        <taxon>Pseudomonadati</taxon>
        <taxon>Pseudomonadota</taxon>
        <taxon>Alphaproteobacteria</taxon>
        <taxon>Rhodobacterales</taxon>
        <taxon>Roseobacteraceae</taxon>
        <taxon>Roseisalinus</taxon>
    </lineage>
</organism>
<accession>A0A1Y5RRZ7</accession>
<evidence type="ECO:0000313" key="1">
    <source>
        <dbReference type="EMBL" id="SLN24048.1"/>
    </source>
</evidence>
<reference evidence="1 2" key="1">
    <citation type="submission" date="2017-03" db="EMBL/GenBank/DDBJ databases">
        <authorList>
            <person name="Afonso C.L."/>
            <person name="Miller P.J."/>
            <person name="Scott M.A."/>
            <person name="Spackman E."/>
            <person name="Goraichik I."/>
            <person name="Dimitrov K.M."/>
            <person name="Suarez D.L."/>
            <person name="Swayne D.E."/>
        </authorList>
    </citation>
    <scope>NUCLEOTIDE SEQUENCE [LARGE SCALE GENOMIC DNA]</scope>
    <source>
        <strain evidence="1 2">CECT 7023</strain>
    </source>
</reference>
<dbReference type="Proteomes" id="UP000193900">
    <property type="component" value="Unassembled WGS sequence"/>
</dbReference>
<protein>
    <submittedName>
        <fullName evidence="1">Uncharacterized protein</fullName>
    </submittedName>
</protein>